<feature type="transmembrane region" description="Helical" evidence="11">
    <location>
        <begin position="27"/>
        <end position="51"/>
    </location>
</feature>
<evidence type="ECO:0000256" key="4">
    <source>
        <dbReference type="ARBA" id="ARBA00022519"/>
    </source>
</evidence>
<dbReference type="Proteomes" id="UP001465153">
    <property type="component" value="Unassembled WGS sequence"/>
</dbReference>
<evidence type="ECO:0000313" key="13">
    <source>
        <dbReference type="Proteomes" id="UP001465153"/>
    </source>
</evidence>
<evidence type="ECO:0000256" key="5">
    <source>
        <dbReference type="ARBA" id="ARBA00022605"/>
    </source>
</evidence>
<dbReference type="Pfam" id="PF07264">
    <property type="entry name" value="EI24"/>
    <property type="match status" value="1"/>
</dbReference>
<evidence type="ECO:0000256" key="3">
    <source>
        <dbReference type="ARBA" id="ARBA00022475"/>
    </source>
</evidence>
<accession>A0ABQ0A3H4</accession>
<evidence type="ECO:0000256" key="7">
    <source>
        <dbReference type="ARBA" id="ARBA00022989"/>
    </source>
</evidence>
<keyword evidence="5" id="KW-0028">Amino-acid biosynthesis</keyword>
<dbReference type="InterPro" id="IPR050480">
    <property type="entry name" value="CysZ-like"/>
</dbReference>
<dbReference type="NCBIfam" id="NF003433">
    <property type="entry name" value="PRK04949.1"/>
    <property type="match status" value="1"/>
</dbReference>
<comment type="caution">
    <text evidence="12">The sequence shown here is derived from an EMBL/GenBank/DDBJ whole genome shotgun (WGS) entry which is preliminary data.</text>
</comment>
<evidence type="ECO:0000256" key="2">
    <source>
        <dbReference type="ARBA" id="ARBA00022448"/>
    </source>
</evidence>
<evidence type="ECO:0000256" key="10">
    <source>
        <dbReference type="ARBA" id="ARBA00023192"/>
    </source>
</evidence>
<evidence type="ECO:0000256" key="8">
    <source>
        <dbReference type="ARBA" id="ARBA00023032"/>
    </source>
</evidence>
<feature type="transmembrane region" description="Helical" evidence="11">
    <location>
        <begin position="218"/>
        <end position="245"/>
    </location>
</feature>
<feature type="transmembrane region" description="Helical" evidence="11">
    <location>
        <begin position="151"/>
        <end position="179"/>
    </location>
</feature>
<dbReference type="RefSeq" id="WP_233086741.1">
    <property type="nucleotide sequence ID" value="NZ_BAABWN010000001.1"/>
</dbReference>
<keyword evidence="6 11" id="KW-0812">Transmembrane</keyword>
<evidence type="ECO:0000256" key="11">
    <source>
        <dbReference type="SAM" id="Phobius"/>
    </source>
</evidence>
<dbReference type="InterPro" id="IPR059112">
    <property type="entry name" value="CysZ/EI24"/>
</dbReference>
<name>A0ABQ0A3H4_9GAMM</name>
<keyword evidence="13" id="KW-1185">Reference proteome</keyword>
<evidence type="ECO:0000256" key="6">
    <source>
        <dbReference type="ARBA" id="ARBA00022692"/>
    </source>
</evidence>
<proteinExistence type="predicted"/>
<gene>
    <name evidence="12" type="primary">cysZ</name>
    <name evidence="12" type="ORF">NBRC116591_00160</name>
</gene>
<dbReference type="PANTHER" id="PTHR37468">
    <property type="entry name" value="SULFATE TRANSPORTER CYSZ"/>
    <property type="match status" value="1"/>
</dbReference>
<sequence>MSSGNLITGANYLVSGAQLITKPKFRLFIIVPILVNIAIFIVLTSVMFNYFSDVVDAMVGAIPDWSWLEGFKSTIAWIISVLSAFIAIVLYGYSFSVITNILAAPFYGFLAERVEEHITGNTPPSESIVSMTVRTVGRELVKLWYFISRGFLVFIAAFILGFIPLAQFFLPVLLFLWAAWSMAIQYSDYCADNNQIGFTQFREGLAEKRFSAWGFGSLVFIGSTIPLVNIFVLPAAVAGGTILWIKEQPTSRLA</sequence>
<organism evidence="12 13">
    <name type="scientific">Sessilibacter corallicola</name>
    <dbReference type="NCBI Taxonomy" id="2904075"/>
    <lineage>
        <taxon>Bacteria</taxon>
        <taxon>Pseudomonadati</taxon>
        <taxon>Pseudomonadota</taxon>
        <taxon>Gammaproteobacteria</taxon>
        <taxon>Cellvibrionales</taxon>
        <taxon>Cellvibrionaceae</taxon>
        <taxon>Sessilibacter</taxon>
    </lineage>
</organism>
<dbReference type="PANTHER" id="PTHR37468:SF1">
    <property type="entry name" value="SULFATE TRANSPORTER CYSZ"/>
    <property type="match status" value="1"/>
</dbReference>
<keyword evidence="3" id="KW-1003">Cell membrane</keyword>
<protein>
    <submittedName>
        <fullName evidence="12">Sulfate transporter CysZ</fullName>
    </submittedName>
</protein>
<evidence type="ECO:0000256" key="1">
    <source>
        <dbReference type="ARBA" id="ARBA00004141"/>
    </source>
</evidence>
<keyword evidence="7 11" id="KW-1133">Transmembrane helix</keyword>
<comment type="subcellular location">
    <subcellularLocation>
        <location evidence="1">Membrane</location>
        <topology evidence="1">Multi-pass membrane protein</topology>
    </subcellularLocation>
</comment>
<keyword evidence="2" id="KW-0813">Transport</keyword>
<feature type="transmembrane region" description="Helical" evidence="11">
    <location>
        <begin position="71"/>
        <end position="93"/>
    </location>
</feature>
<reference evidence="12 13" key="1">
    <citation type="submission" date="2024-04" db="EMBL/GenBank/DDBJ databases">
        <title>Draft genome sequence of Sessilibacter corallicola NBRC 116591.</title>
        <authorList>
            <person name="Miyakawa T."/>
            <person name="Kusuya Y."/>
            <person name="Miura T."/>
        </authorList>
    </citation>
    <scope>NUCLEOTIDE SEQUENCE [LARGE SCALE GENOMIC DNA]</scope>
    <source>
        <strain evidence="12 13">KU-00831-HH</strain>
    </source>
</reference>
<keyword evidence="8" id="KW-0764">Sulfate transport</keyword>
<keyword evidence="9 11" id="KW-0472">Membrane</keyword>
<keyword evidence="4" id="KW-0997">Cell inner membrane</keyword>
<dbReference type="EMBL" id="BAABWN010000001">
    <property type="protein sequence ID" value="GAA6166206.1"/>
    <property type="molecule type" value="Genomic_DNA"/>
</dbReference>
<keyword evidence="10" id="KW-0198">Cysteine biosynthesis</keyword>
<evidence type="ECO:0000313" key="12">
    <source>
        <dbReference type="EMBL" id="GAA6166206.1"/>
    </source>
</evidence>
<evidence type="ECO:0000256" key="9">
    <source>
        <dbReference type="ARBA" id="ARBA00023136"/>
    </source>
</evidence>